<feature type="compositionally biased region" description="Basic residues" evidence="1">
    <location>
        <begin position="502"/>
        <end position="511"/>
    </location>
</feature>
<feature type="compositionally biased region" description="Low complexity" evidence="1">
    <location>
        <begin position="60"/>
        <end position="73"/>
    </location>
</feature>
<feature type="compositionally biased region" description="Pro residues" evidence="1">
    <location>
        <begin position="512"/>
        <end position="538"/>
    </location>
</feature>
<dbReference type="KEGG" id="dpx:DAPPUDRAFT_307878"/>
<name>E9G122_DAPPU</name>
<feature type="compositionally biased region" description="Polar residues" evidence="1">
    <location>
        <begin position="1262"/>
        <end position="1278"/>
    </location>
</feature>
<dbReference type="OrthoDB" id="6358304at2759"/>
<dbReference type="InParanoid" id="E9G122"/>
<evidence type="ECO:0000313" key="3">
    <source>
        <dbReference type="Proteomes" id="UP000000305"/>
    </source>
</evidence>
<feature type="compositionally biased region" description="Basic and acidic residues" evidence="1">
    <location>
        <begin position="1228"/>
        <end position="1242"/>
    </location>
</feature>
<dbReference type="Proteomes" id="UP000000305">
    <property type="component" value="Unassembled WGS sequence"/>
</dbReference>
<feature type="compositionally biased region" description="Low complexity" evidence="1">
    <location>
        <begin position="217"/>
        <end position="228"/>
    </location>
</feature>
<sequence length="1339" mass="146366">MKRKRFKPWENIRRMFQRKNSTASEHHHHHQNLPAPSPPPRGQSSSTSRLSGVFGLAGGSSRSRSTSELLTTEPQPIPASCTINTRAATVAAAGSLGAGLSVSHDSVFGLDISPESDAYFTHHRNQPAAESLPSSASFQYMSELRAAIGGRHRSAEDDEGLPRSPVNATPTTAQVLVDYSIHNNNNAGHSGGGSDPSLLSINSCELDEAPFVSLRNQQPQAQPQPQQQSGKVLQKAGGSNNNNNTATENITDGRLDAADDGLLGMAAPLNHSAARHKIAIRPKRNHAPARPRQLPQLAEGPVEDDLAWTSHPSGEIDQQVQHVQPSVPERKNRIGRLLRSEPVSAGAFTKLRSVSLSRTEDSAIKEAPIYPAPSSADPSSSSHHPASTKPSAGSSSVKLARSKSSVEKKIQHEVAVFWRRTKEGKLFHRKETPDKEGPANADQGGSKGQQQPPQLLEVPEAKRKDLRKIKRDKEEKRKRSDASANKEESSPPFLSRIFGSRRSSRRFRKKTPPPATPPSPPPKSRTPSPAVPTEPVPVPRSAFRHEEEDDDEEMEIDWRIPHQPTYTYAPPPSRSAPPQTSRLVEKWAETDFHAVRAPMASPKASRMEECLKMSPTPTRHHRIHIAGLSPYQRRVARIGNGLEISDDEWDKEPAISPTRSYHFRPEDKDPERRSGLSLNLENSMKSLPVNINQEFTLKKASPTGCQVPPPLSPIAGENLRRSFEILKYSNEGLKKTIHSFNPKRMSQSSDQLHLSDGSAGQRESSGSLSNSTSSLNISDADDTAETNGSLISLSAQSTGEKDVRDDILIVDDHKETIHHQVVDWTESKPAEQEDQRSPELLCNEESVVVANTLADSSSSHPDIIPESAGQNAQPSRKTSVTHHNNITAGSNVYETEIRSKPPSSPEEPIRPATKHKSWESRQLAAPIEPPAMFSMSVRVQNPPDVKFKRSISNPSNETTPLTIAPEAPAMRKLSDTFQHQPPRPFIMSVRMGGADGEGTPASLPPQQLMAKLSARPWQSKEEKDRQNKVALVKSQHAEPDLPSVKPEEVEIPPAEPVKLRPKTQAKEETSELLKVFARRSVKVRDSKDMTDAMANTTEANAEARNEMLSAGGSIPVSSRASPAAAADCVTKEDITTGPAEVIAQSVEKMDLSKEKIPPKKVPKPPVAIRTTMGQPPPSIDPPPPADRFLKSSGRVPPFFRPGAHESTLPNDNPVPSVRPFVPLIIRLPADDKSASDPSDKSSKSSSPTSPSQADPQLVFEESSVSDTNRIIESTSVTTDAEVVWKKHQTKPRPSDRFLSAHKFAAKTIDEEVKAATAIPPTRQSKVLDMVNNFQRLQVT</sequence>
<feature type="compositionally biased region" description="Low complexity" evidence="1">
    <location>
        <begin position="1243"/>
        <end position="1255"/>
    </location>
</feature>
<feature type="region of interest" description="Disordered" evidence="1">
    <location>
        <begin position="369"/>
        <end position="581"/>
    </location>
</feature>
<feature type="region of interest" description="Disordered" evidence="1">
    <location>
        <begin position="215"/>
        <end position="249"/>
    </location>
</feature>
<organism evidence="2 3">
    <name type="scientific">Daphnia pulex</name>
    <name type="common">Water flea</name>
    <dbReference type="NCBI Taxonomy" id="6669"/>
    <lineage>
        <taxon>Eukaryota</taxon>
        <taxon>Metazoa</taxon>
        <taxon>Ecdysozoa</taxon>
        <taxon>Arthropoda</taxon>
        <taxon>Crustacea</taxon>
        <taxon>Branchiopoda</taxon>
        <taxon>Diplostraca</taxon>
        <taxon>Cladocera</taxon>
        <taxon>Anomopoda</taxon>
        <taxon>Daphniidae</taxon>
        <taxon>Daphnia</taxon>
    </lineage>
</organism>
<feature type="region of interest" description="Disordered" evidence="1">
    <location>
        <begin position="737"/>
        <end position="803"/>
    </location>
</feature>
<feature type="compositionally biased region" description="Polar residues" evidence="1">
    <location>
        <begin position="868"/>
        <end position="893"/>
    </location>
</feature>
<feature type="compositionally biased region" description="Basic and acidic residues" evidence="1">
    <location>
        <begin position="420"/>
        <end position="437"/>
    </location>
</feature>
<dbReference type="EMBL" id="GL732529">
    <property type="protein sequence ID" value="EFX86591.1"/>
    <property type="molecule type" value="Genomic_DNA"/>
</dbReference>
<feature type="region of interest" description="Disordered" evidence="1">
    <location>
        <begin position="648"/>
        <end position="683"/>
    </location>
</feature>
<evidence type="ECO:0000313" key="2">
    <source>
        <dbReference type="EMBL" id="EFX86591.1"/>
    </source>
</evidence>
<keyword evidence="3" id="KW-1185">Reference proteome</keyword>
<feature type="compositionally biased region" description="Basic and acidic residues" evidence="1">
    <location>
        <begin position="663"/>
        <end position="674"/>
    </location>
</feature>
<gene>
    <name evidence="2" type="ORF">DAPPUDRAFT_307878</name>
</gene>
<proteinExistence type="predicted"/>
<dbReference type="STRING" id="6669.E9G122"/>
<feature type="region of interest" description="Disordered" evidence="1">
    <location>
        <begin position="1146"/>
        <end position="1279"/>
    </location>
</feature>
<feature type="region of interest" description="Disordered" evidence="1">
    <location>
        <begin position="855"/>
        <end position="920"/>
    </location>
</feature>
<feature type="region of interest" description="Disordered" evidence="1">
    <location>
        <begin position="1016"/>
        <end position="1069"/>
    </location>
</feature>
<reference evidence="2 3" key="1">
    <citation type="journal article" date="2011" name="Science">
        <title>The ecoresponsive genome of Daphnia pulex.</title>
        <authorList>
            <person name="Colbourne J.K."/>
            <person name="Pfrender M.E."/>
            <person name="Gilbert D."/>
            <person name="Thomas W.K."/>
            <person name="Tucker A."/>
            <person name="Oakley T.H."/>
            <person name="Tokishita S."/>
            <person name="Aerts A."/>
            <person name="Arnold G.J."/>
            <person name="Basu M.K."/>
            <person name="Bauer D.J."/>
            <person name="Caceres C.E."/>
            <person name="Carmel L."/>
            <person name="Casola C."/>
            <person name="Choi J.H."/>
            <person name="Detter J.C."/>
            <person name="Dong Q."/>
            <person name="Dusheyko S."/>
            <person name="Eads B.D."/>
            <person name="Frohlich T."/>
            <person name="Geiler-Samerotte K.A."/>
            <person name="Gerlach D."/>
            <person name="Hatcher P."/>
            <person name="Jogdeo S."/>
            <person name="Krijgsveld J."/>
            <person name="Kriventseva E.V."/>
            <person name="Kultz D."/>
            <person name="Laforsch C."/>
            <person name="Lindquist E."/>
            <person name="Lopez J."/>
            <person name="Manak J.R."/>
            <person name="Muller J."/>
            <person name="Pangilinan J."/>
            <person name="Patwardhan R.P."/>
            <person name="Pitluck S."/>
            <person name="Pritham E.J."/>
            <person name="Rechtsteiner A."/>
            <person name="Rho M."/>
            <person name="Rogozin I.B."/>
            <person name="Sakarya O."/>
            <person name="Salamov A."/>
            <person name="Schaack S."/>
            <person name="Shapiro H."/>
            <person name="Shiga Y."/>
            <person name="Skalitzky C."/>
            <person name="Smith Z."/>
            <person name="Souvorov A."/>
            <person name="Sung W."/>
            <person name="Tang Z."/>
            <person name="Tsuchiya D."/>
            <person name="Tu H."/>
            <person name="Vos H."/>
            <person name="Wang M."/>
            <person name="Wolf Y.I."/>
            <person name="Yamagata H."/>
            <person name="Yamada T."/>
            <person name="Ye Y."/>
            <person name="Shaw J.R."/>
            <person name="Andrews J."/>
            <person name="Crease T.J."/>
            <person name="Tang H."/>
            <person name="Lucas S.M."/>
            <person name="Robertson H.M."/>
            <person name="Bork P."/>
            <person name="Koonin E.V."/>
            <person name="Zdobnov E.M."/>
            <person name="Grigoriev I.V."/>
            <person name="Lynch M."/>
            <person name="Boore J.L."/>
        </authorList>
    </citation>
    <scope>NUCLEOTIDE SEQUENCE [LARGE SCALE GENOMIC DNA]</scope>
</reference>
<feature type="compositionally biased region" description="Polar residues" evidence="1">
    <location>
        <begin position="785"/>
        <end position="798"/>
    </location>
</feature>
<feature type="region of interest" description="Disordered" evidence="1">
    <location>
        <begin position="820"/>
        <end position="840"/>
    </location>
</feature>
<dbReference type="HOGENOM" id="CLU_258508_0_0_1"/>
<feature type="compositionally biased region" description="Pro residues" evidence="1">
    <location>
        <begin position="1174"/>
        <end position="1185"/>
    </location>
</feature>
<feature type="compositionally biased region" description="Basic and acidic residues" evidence="1">
    <location>
        <begin position="820"/>
        <end position="837"/>
    </location>
</feature>
<feature type="compositionally biased region" description="Low complexity" evidence="1">
    <location>
        <begin position="764"/>
        <end position="778"/>
    </location>
</feature>
<feature type="compositionally biased region" description="Low complexity" evidence="1">
    <location>
        <begin position="369"/>
        <end position="403"/>
    </location>
</feature>
<protein>
    <submittedName>
        <fullName evidence="2">Uncharacterized protein</fullName>
    </submittedName>
</protein>
<feature type="compositionally biased region" description="Basic and acidic residues" evidence="1">
    <location>
        <begin position="471"/>
        <end position="489"/>
    </location>
</feature>
<accession>E9G122</accession>
<feature type="region of interest" description="Disordered" evidence="1">
    <location>
        <begin position="1"/>
        <end position="77"/>
    </location>
</feature>
<evidence type="ECO:0000256" key="1">
    <source>
        <dbReference type="SAM" id="MobiDB-lite"/>
    </source>
</evidence>
<feature type="compositionally biased region" description="Basic and acidic residues" evidence="1">
    <location>
        <begin position="1018"/>
        <end position="1027"/>
    </location>
</feature>
<feature type="compositionally biased region" description="Basic and acidic residues" evidence="1">
    <location>
        <begin position="1147"/>
        <end position="1157"/>
    </location>
</feature>